<comment type="caution">
    <text evidence="6">The sequence shown here is derived from an EMBL/GenBank/DDBJ whole genome shotgun (WGS) entry which is preliminary data.</text>
</comment>
<organism evidence="6 7">
    <name type="scientific">Acetobacter malorum</name>
    <dbReference type="NCBI Taxonomy" id="178901"/>
    <lineage>
        <taxon>Bacteria</taxon>
        <taxon>Pseudomonadati</taxon>
        <taxon>Pseudomonadota</taxon>
        <taxon>Alphaproteobacteria</taxon>
        <taxon>Acetobacterales</taxon>
        <taxon>Acetobacteraceae</taxon>
        <taxon>Acetobacter</taxon>
    </lineage>
</organism>
<evidence type="ECO:0000256" key="2">
    <source>
        <dbReference type="ARBA" id="ARBA00023015"/>
    </source>
</evidence>
<dbReference type="Proteomes" id="UP000075526">
    <property type="component" value="Unassembled WGS sequence"/>
</dbReference>
<dbReference type="SUPFAM" id="SSF46785">
    <property type="entry name" value="Winged helix' DNA-binding domain"/>
    <property type="match status" value="1"/>
</dbReference>
<dbReference type="InterPro" id="IPR000847">
    <property type="entry name" value="LysR_HTH_N"/>
</dbReference>
<keyword evidence="4" id="KW-0804">Transcription</keyword>
<dbReference type="Pfam" id="PF00126">
    <property type="entry name" value="HTH_1"/>
    <property type="match status" value="1"/>
</dbReference>
<accession>A0A149S6H0</accession>
<evidence type="ECO:0000256" key="4">
    <source>
        <dbReference type="ARBA" id="ARBA00023163"/>
    </source>
</evidence>
<keyword evidence="2" id="KW-0805">Transcription regulation</keyword>
<dbReference type="PANTHER" id="PTHR30126">
    <property type="entry name" value="HTH-TYPE TRANSCRIPTIONAL REGULATOR"/>
    <property type="match status" value="1"/>
</dbReference>
<dbReference type="GO" id="GO:0003700">
    <property type="term" value="F:DNA-binding transcription factor activity"/>
    <property type="evidence" value="ECO:0007669"/>
    <property type="project" value="InterPro"/>
</dbReference>
<evidence type="ECO:0000313" key="6">
    <source>
        <dbReference type="EMBL" id="KXV22347.1"/>
    </source>
</evidence>
<dbReference type="RefSeq" id="WP_061507241.1">
    <property type="nucleotide sequence ID" value="NZ_LHZF01000065.1"/>
</dbReference>
<dbReference type="SUPFAM" id="SSF53850">
    <property type="entry name" value="Periplasmic binding protein-like II"/>
    <property type="match status" value="1"/>
</dbReference>
<dbReference type="InterPro" id="IPR036390">
    <property type="entry name" value="WH_DNA-bd_sf"/>
</dbReference>
<dbReference type="GO" id="GO:0000976">
    <property type="term" value="F:transcription cis-regulatory region binding"/>
    <property type="evidence" value="ECO:0007669"/>
    <property type="project" value="TreeGrafter"/>
</dbReference>
<dbReference type="EMBL" id="LHZF01000065">
    <property type="protein sequence ID" value="KXV22347.1"/>
    <property type="molecule type" value="Genomic_DNA"/>
</dbReference>
<evidence type="ECO:0000256" key="1">
    <source>
        <dbReference type="ARBA" id="ARBA00009437"/>
    </source>
</evidence>
<evidence type="ECO:0000313" key="7">
    <source>
        <dbReference type="Proteomes" id="UP000075526"/>
    </source>
</evidence>
<protein>
    <recommendedName>
        <fullName evidence="5">HTH lysR-type domain-containing protein</fullName>
    </recommendedName>
</protein>
<evidence type="ECO:0000259" key="5">
    <source>
        <dbReference type="PROSITE" id="PS50931"/>
    </source>
</evidence>
<dbReference type="InterPro" id="IPR036388">
    <property type="entry name" value="WH-like_DNA-bd_sf"/>
</dbReference>
<feature type="domain" description="HTH lysR-type" evidence="5">
    <location>
        <begin position="24"/>
        <end position="66"/>
    </location>
</feature>
<proteinExistence type="inferred from homology"/>
<evidence type="ECO:0000256" key="3">
    <source>
        <dbReference type="ARBA" id="ARBA00023125"/>
    </source>
</evidence>
<comment type="similarity">
    <text evidence="1">Belongs to the LysR transcriptional regulatory family.</text>
</comment>
<dbReference type="PROSITE" id="PS50931">
    <property type="entry name" value="HTH_LYSR"/>
    <property type="match status" value="1"/>
</dbReference>
<sequence>MLSVLASSSDLTDREFFLLFCHFGTLSKVADFLDTHPSKISRAIKCLEHKLDTQLIKRDGKRLILTREGEFYRDSITKAFYEILEQEYILKKRVFKKTIKIFFHNMSGLLFMDNILNDCIRKFPRISFDYEIAPYLTSDHLEDDCLFIGNGRSSSIPEDTIRKNIFSDPLLIGSSITNPEIEKGRIYDITDLYNKKIINSSSYIIQYFDEAGLPHNAKFRNIVLNVGQSVDSIKFGVKNNCLFMTCRYSFEHTDLADQIMQVPVKEKIDLYYIDMFYNKNTRNNPESKMVIDYLYREAKVFFSNLQKTLNS</sequence>
<dbReference type="PANTHER" id="PTHR30126:SF40">
    <property type="entry name" value="HTH-TYPE TRANSCRIPTIONAL REGULATOR GLTR"/>
    <property type="match status" value="1"/>
</dbReference>
<dbReference type="PATRIC" id="fig|178901.13.peg.673"/>
<keyword evidence="3" id="KW-0238">DNA-binding</keyword>
<dbReference type="Gene3D" id="1.10.10.10">
    <property type="entry name" value="Winged helix-like DNA-binding domain superfamily/Winged helix DNA-binding domain"/>
    <property type="match status" value="1"/>
</dbReference>
<gene>
    <name evidence="6" type="ORF">AD933_00530</name>
</gene>
<reference evidence="6 7" key="1">
    <citation type="submission" date="2015-06" db="EMBL/GenBank/DDBJ databases">
        <title>Improved classification and identification of acetic acid bacteria using matrix-assisted laser desorption/ionization time-of-flight mass spectrometry; Gluconobacter nephelii and Gluconobacter uchimurae are later heterotypic synonyms of Gluconobacter japonicus and Gluconobacter oxydans, respectively.</title>
        <authorList>
            <person name="Li L."/>
            <person name="Cleenwerck I."/>
            <person name="De Vuyst L."/>
            <person name="Vandamme P."/>
        </authorList>
    </citation>
    <scope>NUCLEOTIDE SEQUENCE [LARGE SCALE GENOMIC DNA]</scope>
    <source>
        <strain evidence="6 7">LMG 1552</strain>
    </source>
</reference>
<dbReference type="AlphaFoldDB" id="A0A149S6H0"/>
<name>A0A149S6H0_9PROT</name>